<dbReference type="OrthoDB" id="10261598at2759"/>
<keyword evidence="5" id="KW-1185">Reference proteome</keyword>
<evidence type="ECO:0000313" key="5">
    <source>
        <dbReference type="Proteomes" id="UP000030764"/>
    </source>
</evidence>
<dbReference type="EMBL" id="KL367513">
    <property type="protein sequence ID" value="KFD67550.1"/>
    <property type="molecule type" value="Genomic_DNA"/>
</dbReference>
<evidence type="ECO:0000256" key="1">
    <source>
        <dbReference type="ARBA" id="ARBA00007527"/>
    </source>
</evidence>
<dbReference type="PANTHER" id="PTHR10858">
    <property type="entry name" value="DEOXYRIBONUCLEASE II"/>
    <property type="match status" value="1"/>
</dbReference>
<dbReference type="Proteomes" id="UP000030758">
    <property type="component" value="Unassembled WGS sequence"/>
</dbReference>
<protein>
    <submittedName>
        <fullName evidence="4">Uncharacterized protein</fullName>
    </submittedName>
</protein>
<sequence>MADYNRYAQIAITVGTVNDCSDVWFAERQENGKTFNKTSVNFVFKTNVYFLDNLCKQYGIKGVHRICVAKNLCKMFSQSALSLLCTFVLIHFTRITLSGDPMCNDETAGKEKDWVLIYKPADPKKGQKVNSEATDTWADIDLTADADANLLRNIFDFVKTGANTIAIAYNGHAPRSPSSLARQSKSSGLLAYADKDAIFLTHTMPQWPDFYLADKAALLKDLESNKKCALFLCLSLSKDKLSEWAEGMAYEVPNIYYSQNIDKATGTLKELAEGTVRTTRVAKYNAFTTSGKVPTEFRTFSLMSGLDLYSSLMTIALQSNLTMWNIAGLPSDVIKKTCNTHLKVQYVNATDFQVNTQQITRTSDNTIWMYSSKGKWVCFSSSPRQVSQRTVPRGAVCLKNDKVYQHFKGFVKKIDRCP</sequence>
<evidence type="ECO:0000256" key="2">
    <source>
        <dbReference type="ARBA" id="ARBA00022801"/>
    </source>
</evidence>
<keyword evidence="2" id="KW-0378">Hydrolase</keyword>
<dbReference type="PANTHER" id="PTHR10858:SF23">
    <property type="entry name" value="DEOXYRIBONUCLEASE II"/>
    <property type="match status" value="1"/>
</dbReference>
<organism evidence="4">
    <name type="scientific">Trichuris suis</name>
    <name type="common">pig whipworm</name>
    <dbReference type="NCBI Taxonomy" id="68888"/>
    <lineage>
        <taxon>Eukaryota</taxon>
        <taxon>Metazoa</taxon>
        <taxon>Ecdysozoa</taxon>
        <taxon>Nematoda</taxon>
        <taxon>Enoplea</taxon>
        <taxon>Dorylaimia</taxon>
        <taxon>Trichinellida</taxon>
        <taxon>Trichuridae</taxon>
        <taxon>Trichuris</taxon>
    </lineage>
</organism>
<dbReference type="EMBL" id="KL363198">
    <property type="protein sequence ID" value="KFD55765.1"/>
    <property type="molecule type" value="Genomic_DNA"/>
</dbReference>
<evidence type="ECO:0000313" key="3">
    <source>
        <dbReference type="EMBL" id="KFD55765.1"/>
    </source>
</evidence>
<dbReference type="InterPro" id="IPR004947">
    <property type="entry name" value="DNase_II"/>
</dbReference>
<dbReference type="GO" id="GO:0006309">
    <property type="term" value="P:apoptotic DNA fragmentation"/>
    <property type="evidence" value="ECO:0007669"/>
    <property type="project" value="TreeGrafter"/>
</dbReference>
<proteinExistence type="inferred from homology"/>
<name>A0A085NDK4_9BILA</name>
<evidence type="ECO:0000313" key="4">
    <source>
        <dbReference type="EMBL" id="KFD67550.1"/>
    </source>
</evidence>
<comment type="similarity">
    <text evidence="1">Belongs to the DNase II family.</text>
</comment>
<dbReference type="GO" id="GO:0004531">
    <property type="term" value="F:deoxyribonuclease II activity"/>
    <property type="evidence" value="ECO:0007669"/>
    <property type="project" value="InterPro"/>
</dbReference>
<dbReference type="Proteomes" id="UP000030764">
    <property type="component" value="Unassembled WGS sequence"/>
</dbReference>
<dbReference type="AlphaFoldDB" id="A0A085NDK4"/>
<feature type="non-terminal residue" evidence="4">
    <location>
        <position position="418"/>
    </location>
</feature>
<gene>
    <name evidence="3" type="ORF">M513_03513</name>
    <name evidence="4" type="ORF">M514_03513</name>
</gene>
<accession>A0A085NDK4</accession>
<dbReference type="Pfam" id="PF03265">
    <property type="entry name" value="DNase_II"/>
    <property type="match status" value="1"/>
</dbReference>
<reference evidence="4 5" key="1">
    <citation type="journal article" date="2014" name="Nat. Genet.">
        <title>Genome and transcriptome of the porcine whipworm Trichuris suis.</title>
        <authorList>
            <person name="Jex A.R."/>
            <person name="Nejsum P."/>
            <person name="Schwarz E.M."/>
            <person name="Hu L."/>
            <person name="Young N.D."/>
            <person name="Hall R.S."/>
            <person name="Korhonen P.K."/>
            <person name="Liao S."/>
            <person name="Thamsborg S."/>
            <person name="Xia J."/>
            <person name="Xu P."/>
            <person name="Wang S."/>
            <person name="Scheerlinck J.P."/>
            <person name="Hofmann A."/>
            <person name="Sternberg P.W."/>
            <person name="Wang J."/>
            <person name="Gasser R.B."/>
        </authorList>
    </citation>
    <scope>NUCLEOTIDE SEQUENCE [LARGE SCALE GENOMIC DNA]</scope>
    <source>
        <strain evidence="4">DCEP-RM93F</strain>
        <strain evidence="3">DCEP-RM93M</strain>
    </source>
</reference>